<keyword evidence="12" id="KW-1185">Reference proteome</keyword>
<evidence type="ECO:0000256" key="4">
    <source>
        <dbReference type="ARBA" id="ARBA00022519"/>
    </source>
</evidence>
<evidence type="ECO:0000313" key="11">
    <source>
        <dbReference type="EMBL" id="MEE3853007.1"/>
    </source>
</evidence>
<comment type="caution">
    <text evidence="11">The sequence shown here is derived from an EMBL/GenBank/DDBJ whole genome shotgun (WGS) entry which is preliminary data.</text>
</comment>
<feature type="transmembrane region" description="Helical" evidence="10">
    <location>
        <begin position="151"/>
        <end position="169"/>
    </location>
</feature>
<name>A0ABU7MIS6_9ACTN</name>
<feature type="transmembrane region" description="Helical" evidence="10">
    <location>
        <begin position="323"/>
        <end position="340"/>
    </location>
</feature>
<dbReference type="EMBL" id="JAZDUF010000008">
    <property type="protein sequence ID" value="MEE3853007.1"/>
    <property type="molecule type" value="Genomic_DNA"/>
</dbReference>
<dbReference type="Pfam" id="PF02653">
    <property type="entry name" value="BPD_transp_2"/>
    <property type="match status" value="1"/>
</dbReference>
<reference evidence="11 12" key="1">
    <citation type="submission" date="2024-01" db="EMBL/GenBank/DDBJ databases">
        <title>Draft genome sequence of Gordonia sp. LSe1-13.</title>
        <authorList>
            <person name="Suphannarot A."/>
            <person name="Mingma R."/>
        </authorList>
    </citation>
    <scope>NUCLEOTIDE SEQUENCE [LARGE SCALE GENOMIC DNA]</scope>
    <source>
        <strain evidence="11 12">LSe1-13</strain>
    </source>
</reference>
<feature type="transmembrane region" description="Helical" evidence="10">
    <location>
        <begin position="121"/>
        <end position="144"/>
    </location>
</feature>
<keyword evidence="3" id="KW-1003">Cell membrane</keyword>
<dbReference type="PANTHER" id="PTHR32196:SF71">
    <property type="entry name" value="AUTOINDUCER 2 IMPORT SYSTEM PERMEASE PROTEIN LSRD"/>
    <property type="match status" value="1"/>
</dbReference>
<feature type="transmembrane region" description="Helical" evidence="10">
    <location>
        <begin position="41"/>
        <end position="62"/>
    </location>
</feature>
<gene>
    <name evidence="11" type="ORF">VZC37_21910</name>
</gene>
<evidence type="ECO:0000256" key="6">
    <source>
        <dbReference type="ARBA" id="ARBA00022989"/>
    </source>
</evidence>
<feature type="transmembrane region" description="Helical" evidence="10">
    <location>
        <begin position="189"/>
        <end position="211"/>
    </location>
</feature>
<feature type="transmembrane region" description="Helical" evidence="10">
    <location>
        <begin position="99"/>
        <end position="115"/>
    </location>
</feature>
<dbReference type="Proteomes" id="UP001347146">
    <property type="component" value="Unassembled WGS sequence"/>
</dbReference>
<protein>
    <recommendedName>
        <fullName evidence="8">Autoinducer 2 import system permease protein LsrD</fullName>
    </recommendedName>
</protein>
<feature type="region of interest" description="Disordered" evidence="9">
    <location>
        <begin position="1"/>
        <end position="32"/>
    </location>
</feature>
<accession>A0ABU7MIS6</accession>
<organism evidence="11 12">
    <name type="scientific">Gordonia sesuvii</name>
    <dbReference type="NCBI Taxonomy" id="3116777"/>
    <lineage>
        <taxon>Bacteria</taxon>
        <taxon>Bacillati</taxon>
        <taxon>Actinomycetota</taxon>
        <taxon>Actinomycetes</taxon>
        <taxon>Mycobacteriales</taxon>
        <taxon>Gordoniaceae</taxon>
        <taxon>Gordonia</taxon>
    </lineage>
</organism>
<keyword evidence="5 10" id="KW-0812">Transmembrane</keyword>
<feature type="transmembrane region" description="Helical" evidence="10">
    <location>
        <begin position="74"/>
        <end position="92"/>
    </location>
</feature>
<dbReference type="PANTHER" id="PTHR32196">
    <property type="entry name" value="ABC TRANSPORTER PERMEASE PROTEIN YPHD-RELATED-RELATED"/>
    <property type="match status" value="1"/>
</dbReference>
<keyword evidence="7 10" id="KW-0472">Membrane</keyword>
<sequence>MNQPNVAPLEAPPVNERVSATPPGDQRSSGKSPLMAAARNLLVRHGMVLVLLLLVVVSAILYPGFLSPGNLNNLLDQVAPVGIVAVGMTYVIIARGFDLSVAAIFAGAAVFYASFSNSMPLWVAFVATVLLAVVCGLCNGFVITFIKVNPLIATLATASLISGVTYLYSNSTPVVSENPGFSALGTGQWGGIWISIYLLAALVLVAGIILARTPYGRSLYAVGGNEEAARLAGMRVRWIKISTFVITGVCAAVAGMLIASKTGVGQANIGSTVALDAIAIVIIGGTSLLGGEGSVWRTVTGILIWGTVTNLLSSLALDTSAQLLMTGGIFLIAVSIDSLARRGRSSA</sequence>
<evidence type="ECO:0000256" key="1">
    <source>
        <dbReference type="ARBA" id="ARBA00004651"/>
    </source>
</evidence>
<evidence type="ECO:0000256" key="7">
    <source>
        <dbReference type="ARBA" id="ARBA00023136"/>
    </source>
</evidence>
<evidence type="ECO:0000256" key="10">
    <source>
        <dbReference type="SAM" id="Phobius"/>
    </source>
</evidence>
<dbReference type="InterPro" id="IPR001851">
    <property type="entry name" value="ABC_transp_permease"/>
</dbReference>
<evidence type="ECO:0000256" key="9">
    <source>
        <dbReference type="SAM" id="MobiDB-lite"/>
    </source>
</evidence>
<comment type="subcellular location">
    <subcellularLocation>
        <location evidence="1">Cell membrane</location>
        <topology evidence="1">Multi-pass membrane protein</topology>
    </subcellularLocation>
</comment>
<evidence type="ECO:0000256" key="3">
    <source>
        <dbReference type="ARBA" id="ARBA00022475"/>
    </source>
</evidence>
<keyword evidence="6 10" id="KW-1133">Transmembrane helix</keyword>
<dbReference type="CDD" id="cd06579">
    <property type="entry name" value="TM_PBP1_transp_AraH_like"/>
    <property type="match status" value="1"/>
</dbReference>
<feature type="transmembrane region" description="Helical" evidence="10">
    <location>
        <begin position="271"/>
        <end position="291"/>
    </location>
</feature>
<keyword evidence="4" id="KW-0997">Cell inner membrane</keyword>
<evidence type="ECO:0000256" key="5">
    <source>
        <dbReference type="ARBA" id="ARBA00022692"/>
    </source>
</evidence>
<proteinExistence type="predicted"/>
<feature type="transmembrane region" description="Helical" evidence="10">
    <location>
        <begin position="238"/>
        <end position="259"/>
    </location>
</feature>
<feature type="transmembrane region" description="Helical" evidence="10">
    <location>
        <begin position="298"/>
        <end position="317"/>
    </location>
</feature>
<keyword evidence="2" id="KW-0813">Transport</keyword>
<evidence type="ECO:0000313" key="12">
    <source>
        <dbReference type="Proteomes" id="UP001347146"/>
    </source>
</evidence>
<dbReference type="RefSeq" id="WP_330435748.1">
    <property type="nucleotide sequence ID" value="NZ_JAZDUF010000008.1"/>
</dbReference>
<evidence type="ECO:0000256" key="8">
    <source>
        <dbReference type="ARBA" id="ARBA00039381"/>
    </source>
</evidence>
<evidence type="ECO:0000256" key="2">
    <source>
        <dbReference type="ARBA" id="ARBA00022448"/>
    </source>
</evidence>